<dbReference type="AlphaFoldDB" id="A0A811JQB6"/>
<comment type="caution">
    <text evidence="2">The sequence shown here is derived from an EMBL/GenBank/DDBJ whole genome shotgun (WGS) entry which is preliminary data.</text>
</comment>
<reference evidence="2" key="1">
    <citation type="submission" date="2020-09" db="EMBL/GenBank/DDBJ databases">
        <authorList>
            <person name="Kikuchi T."/>
        </authorList>
    </citation>
    <scope>NUCLEOTIDE SEQUENCE</scope>
    <source>
        <strain evidence="2">SH1</strain>
    </source>
</reference>
<sequence length="227" mass="26462">MASTKNSKKNVLPTDQVQRLQRELAEKNEEIKEMKQKMTELEGQVEYLAEEKFRLRLQLTKVRLVARHTIDSPDEKVPIARSAVRPPAQSSTAVMDNTGINNGIIHIEQGRHIKIGHDTGKRCMVSKKRKEQVPVSKRFPRNAGYIIEYDLEEVKQRMPPRKFQSKSDRKKARQIWYLIKKNKERKPLTAYDVYLVEGYSQLSTWFQPVDGPTFYSLYDISRSPTTQ</sequence>
<name>A0A811JQB6_9BILA</name>
<dbReference type="EMBL" id="CAJFCW020000001">
    <property type="protein sequence ID" value="CAG9077539.1"/>
    <property type="molecule type" value="Genomic_DNA"/>
</dbReference>
<feature type="coiled-coil region" evidence="1">
    <location>
        <begin position="17"/>
        <end position="51"/>
    </location>
</feature>
<gene>
    <name evidence="2" type="ORF">BOKJ2_LOCUS147</name>
</gene>
<organism evidence="2 3">
    <name type="scientific">Bursaphelenchus okinawaensis</name>
    <dbReference type="NCBI Taxonomy" id="465554"/>
    <lineage>
        <taxon>Eukaryota</taxon>
        <taxon>Metazoa</taxon>
        <taxon>Ecdysozoa</taxon>
        <taxon>Nematoda</taxon>
        <taxon>Chromadorea</taxon>
        <taxon>Rhabditida</taxon>
        <taxon>Tylenchina</taxon>
        <taxon>Tylenchomorpha</taxon>
        <taxon>Aphelenchoidea</taxon>
        <taxon>Aphelenchoididae</taxon>
        <taxon>Bursaphelenchus</taxon>
    </lineage>
</organism>
<dbReference type="EMBL" id="CAJFDH010000001">
    <property type="protein sequence ID" value="CAD5205463.1"/>
    <property type="molecule type" value="Genomic_DNA"/>
</dbReference>
<evidence type="ECO:0000256" key="1">
    <source>
        <dbReference type="SAM" id="Coils"/>
    </source>
</evidence>
<keyword evidence="1" id="KW-0175">Coiled coil</keyword>
<evidence type="ECO:0000313" key="2">
    <source>
        <dbReference type="EMBL" id="CAD5205463.1"/>
    </source>
</evidence>
<accession>A0A811JQB6</accession>
<proteinExistence type="predicted"/>
<protein>
    <submittedName>
        <fullName evidence="2">Uncharacterized protein</fullName>
    </submittedName>
</protein>
<dbReference type="Proteomes" id="UP000614601">
    <property type="component" value="Unassembled WGS sequence"/>
</dbReference>
<keyword evidence="3" id="KW-1185">Reference proteome</keyword>
<dbReference type="Proteomes" id="UP000783686">
    <property type="component" value="Unassembled WGS sequence"/>
</dbReference>
<evidence type="ECO:0000313" key="3">
    <source>
        <dbReference type="Proteomes" id="UP000614601"/>
    </source>
</evidence>